<sequence>MGLFKKKNKTKSVMLDDKYTIRLEFADAFKPENNPQVAEAIESASEFERDNGLPEVSATLPFMTFKTTEDLFDRLRNVVAETAEPIEFSYLAIWLFDKNQKAKMGKPNSEGGNPHEYITLPGFKLDYDYQNLTKVIFETIFNLPENSDVSYDEKIEICQDLKQAYLESVNVDENEIARLPKESEVDKGAVTLDVPAYSVTESEPETNVTTYNPDSHTFSTSNSVDASAANSVAESVAMTPTTPEPSAPVAQPQVQVAKQSVKPAPEVHETRSAVRSINDTVDDEQAIAREKGHVTAPQFEVAELDPVDPGQHGYVEYQVNQRRKTYNKILQNSAEKLNDKNEKAIMDLRETYKKAVEKAVLKYRKDHQNDKQDLHSQINTQLMAAKQRDLQAEFKKIDQQHDKDLREAQLAFEQLKNQLESDAKTNKEQAQTRLTKHYQQLADKQFANEWAKIERRNHENEAKIRQEKQRHYELKAREDAAQLRVNALELLQNMLADETKELDVYQTQVTNEHLNAKQITISENRSETEKQRIQAPFEELREANKTISALKEQLARTEALRDSAETENTALRNDKKQLESKNETLLNEKLAVTKELSTRTRDTEKQNSDDLNTTLSNYIKLKLAAEMQPQPPRQQVATVESTAVSEKKDDQGHGENYSKQMNGMLHGVRRLVALFMVLLLLIICGFGYYTYHQHKQNEAQLSQMTQTMNKKIAKAKQSSGNVVQESYKNGSSTDENQAALNALHSSNGTELDKYKSEKYYALDKAIINNDAKAADEAVKVMGNDLGMNDRYRASQAVSLLNQAGDSSLATKVSDANK</sequence>
<keyword evidence="3" id="KW-0812">Transmembrane</keyword>
<evidence type="ECO:0000313" key="4">
    <source>
        <dbReference type="EMBL" id="AJT50618.1"/>
    </source>
</evidence>
<dbReference type="HOGENOM" id="CLU_345741_0_0_9"/>
<dbReference type="RefSeq" id="WP_006499523.1">
    <property type="nucleotide sequence ID" value="NZ_CP011013.1"/>
</dbReference>
<proteinExistence type="predicted"/>
<evidence type="ECO:0000256" key="1">
    <source>
        <dbReference type="SAM" id="Coils"/>
    </source>
</evidence>
<protein>
    <submittedName>
        <fullName evidence="4">Uncharacterized protein</fullName>
    </submittedName>
</protein>
<feature type="coiled-coil region" evidence="1">
    <location>
        <begin position="327"/>
        <end position="358"/>
    </location>
</feature>
<keyword evidence="1" id="KW-0175">Coiled coil</keyword>
<evidence type="ECO:0000313" key="5">
    <source>
        <dbReference type="Proteomes" id="UP000003645"/>
    </source>
</evidence>
<dbReference type="EMBL" id="CP011013">
    <property type="protein sequence ID" value="AJT50618.1"/>
    <property type="molecule type" value="Genomic_DNA"/>
</dbReference>
<feature type="transmembrane region" description="Helical" evidence="3">
    <location>
        <begin position="671"/>
        <end position="691"/>
    </location>
</feature>
<gene>
    <name evidence="4" type="ORF">LBLM1_05960</name>
</gene>
<feature type="compositionally biased region" description="Low complexity" evidence="2">
    <location>
        <begin position="247"/>
        <end position="264"/>
    </location>
</feature>
<evidence type="ECO:0000256" key="3">
    <source>
        <dbReference type="SAM" id="Phobius"/>
    </source>
</evidence>
<feature type="coiled-coil region" evidence="1">
    <location>
        <begin position="398"/>
        <end position="425"/>
    </location>
</feature>
<dbReference type="KEGG" id="lmu:LBLM1_05960"/>
<accession>A0A0D4CKI6</accession>
<feature type="compositionally biased region" description="Polar residues" evidence="2">
    <location>
        <begin position="201"/>
        <end position="220"/>
    </location>
</feature>
<keyword evidence="3" id="KW-1133">Transmembrane helix</keyword>
<dbReference type="AlphaFoldDB" id="A0A0D4CKI6"/>
<dbReference type="OrthoDB" id="2322305at2"/>
<keyword evidence="3" id="KW-0472">Membrane</keyword>
<dbReference type="Proteomes" id="UP000003645">
    <property type="component" value="Chromosome"/>
</dbReference>
<feature type="region of interest" description="Disordered" evidence="2">
    <location>
        <begin position="201"/>
        <end position="271"/>
    </location>
</feature>
<feature type="compositionally biased region" description="Low complexity" evidence="2">
    <location>
        <begin position="221"/>
        <end position="237"/>
    </location>
</feature>
<keyword evidence="5" id="KW-1185">Reference proteome</keyword>
<name>A0A0D4CKI6_LIMMU</name>
<organism evidence="4 5">
    <name type="scientific">Limosilactobacillus mucosae LM1</name>
    <dbReference type="NCBI Taxonomy" id="1130798"/>
    <lineage>
        <taxon>Bacteria</taxon>
        <taxon>Bacillati</taxon>
        <taxon>Bacillota</taxon>
        <taxon>Bacilli</taxon>
        <taxon>Lactobacillales</taxon>
        <taxon>Lactobacillaceae</taxon>
        <taxon>Limosilactobacillus</taxon>
    </lineage>
</organism>
<evidence type="ECO:0000256" key="2">
    <source>
        <dbReference type="SAM" id="MobiDB-lite"/>
    </source>
</evidence>
<reference evidence="4 5" key="1">
    <citation type="journal article" date="2012" name="J. Bacteriol.">
        <title>Genome sequence of Lactobacillus mucosae LM1, isolated from piglet feces.</title>
        <authorList>
            <person name="Lee J.H."/>
            <person name="Valeriano V.D."/>
            <person name="Shin Y.R."/>
            <person name="Chae J.P."/>
            <person name="Kim G.B."/>
            <person name="Ham J.S."/>
            <person name="Chun J."/>
            <person name="Kang D.K."/>
        </authorList>
    </citation>
    <scope>NUCLEOTIDE SEQUENCE [LARGE SCALE GENOMIC DNA]</scope>
    <source>
        <strain evidence="4 5">LM1</strain>
    </source>
</reference>
<feature type="coiled-coil region" evidence="1">
    <location>
        <begin position="540"/>
        <end position="595"/>
    </location>
</feature>